<name>A0ACB7UGR8_DIOAL</name>
<keyword evidence="2" id="KW-1185">Reference proteome</keyword>
<organism evidence="1 2">
    <name type="scientific">Dioscorea alata</name>
    <name type="common">Purple yam</name>
    <dbReference type="NCBI Taxonomy" id="55571"/>
    <lineage>
        <taxon>Eukaryota</taxon>
        <taxon>Viridiplantae</taxon>
        <taxon>Streptophyta</taxon>
        <taxon>Embryophyta</taxon>
        <taxon>Tracheophyta</taxon>
        <taxon>Spermatophyta</taxon>
        <taxon>Magnoliopsida</taxon>
        <taxon>Liliopsida</taxon>
        <taxon>Dioscoreales</taxon>
        <taxon>Dioscoreaceae</taxon>
        <taxon>Dioscorea</taxon>
    </lineage>
</organism>
<dbReference type="Proteomes" id="UP000827976">
    <property type="component" value="Chromosome 16"/>
</dbReference>
<sequence length="262" mass="29473">MAKATRWLKALLTGRKPISPAENQIPAKQKKRWRFVKSIPEINPKPPPASPPPMKLPAESITKREEWAAVKIQASFRGYLARRALKALRGLVKLQALVRGHIVRKQTAETLRCMQALVRAQARLRTHARRANKSSSPLSNPESLTPEKSEAYKQRISNSWIDGWIKSKNECRRMLFSDEFEHCPSYMGNTVSFQAKVRAQSVPKQRPKEMVKLRSQSSQRTCSSATSSSCCSNSSALHAKFGNGACYQGSGRLDRLGMPIRF</sequence>
<proteinExistence type="predicted"/>
<protein>
    <submittedName>
        <fullName evidence="1">P-loop containing nucleoside triphosphate hydrolase protein</fullName>
    </submittedName>
</protein>
<evidence type="ECO:0000313" key="2">
    <source>
        <dbReference type="Proteomes" id="UP000827976"/>
    </source>
</evidence>
<dbReference type="EMBL" id="CM037026">
    <property type="protein sequence ID" value="KAH7659523.1"/>
    <property type="molecule type" value="Genomic_DNA"/>
</dbReference>
<evidence type="ECO:0000313" key="1">
    <source>
        <dbReference type="EMBL" id="KAH7659523.1"/>
    </source>
</evidence>
<keyword evidence="1" id="KW-0378">Hydrolase</keyword>
<reference evidence="2" key="1">
    <citation type="journal article" date="2022" name="Nat. Commun.">
        <title>Chromosome evolution and the genetic basis of agronomically important traits in greater yam.</title>
        <authorList>
            <person name="Bredeson J.V."/>
            <person name="Lyons J.B."/>
            <person name="Oniyinde I.O."/>
            <person name="Okereke N.R."/>
            <person name="Kolade O."/>
            <person name="Nnabue I."/>
            <person name="Nwadili C.O."/>
            <person name="Hribova E."/>
            <person name="Parker M."/>
            <person name="Nwogha J."/>
            <person name="Shu S."/>
            <person name="Carlson J."/>
            <person name="Kariba R."/>
            <person name="Muthemba S."/>
            <person name="Knop K."/>
            <person name="Barton G.J."/>
            <person name="Sherwood A.V."/>
            <person name="Lopez-Montes A."/>
            <person name="Asiedu R."/>
            <person name="Jamnadass R."/>
            <person name="Muchugi A."/>
            <person name="Goodstein D."/>
            <person name="Egesi C.N."/>
            <person name="Featherston J."/>
            <person name="Asfaw A."/>
            <person name="Simpson G.G."/>
            <person name="Dolezel J."/>
            <person name="Hendre P.S."/>
            <person name="Van Deynze A."/>
            <person name="Kumar P.L."/>
            <person name="Obidiegwu J.E."/>
            <person name="Bhattacharjee R."/>
            <person name="Rokhsar D.S."/>
        </authorList>
    </citation>
    <scope>NUCLEOTIDE SEQUENCE [LARGE SCALE GENOMIC DNA]</scope>
    <source>
        <strain evidence="2">cv. TDa95/00328</strain>
    </source>
</reference>
<gene>
    <name evidence="1" type="ORF">IHE45_16G036400</name>
</gene>
<comment type="caution">
    <text evidence="1">The sequence shown here is derived from an EMBL/GenBank/DDBJ whole genome shotgun (WGS) entry which is preliminary data.</text>
</comment>
<accession>A0ACB7UGR8</accession>